<accession>A0A418WM87</accession>
<feature type="region of interest" description="Disordered" evidence="3">
    <location>
        <begin position="179"/>
        <end position="199"/>
    </location>
</feature>
<keyword evidence="6" id="KW-1185">Reference proteome</keyword>
<name>A0A418WM87_9SPHN</name>
<evidence type="ECO:0000256" key="2">
    <source>
        <dbReference type="ARBA" id="ARBA00022729"/>
    </source>
</evidence>
<feature type="chain" id="PRO_5019083806" evidence="4">
    <location>
        <begin position="24"/>
        <end position="199"/>
    </location>
</feature>
<evidence type="ECO:0000256" key="1">
    <source>
        <dbReference type="ARBA" id="ARBA00009091"/>
    </source>
</evidence>
<sequence>MTKIIVTAALSALAIATPFAAQAQKLNPAVIAVVNNERVFTECTACKAAQAQLQTQLQQIEQRAQQLGQPLQTEAQSLEAAVKALNGKQPDAAMQQRATAFQQKQGAAQKEISDRQQTFQRNRAFVAQQIQAKLNPIVQQVMTARGATVALDTQATLASAASIDVTNDVLAQLNQQLPSVSTTAPAPAAQPAQPQPQGR</sequence>
<evidence type="ECO:0000256" key="3">
    <source>
        <dbReference type="SAM" id="MobiDB-lite"/>
    </source>
</evidence>
<dbReference type="OrthoDB" id="7507070at2"/>
<dbReference type="Gene3D" id="3.30.910.20">
    <property type="entry name" value="Skp domain"/>
    <property type="match status" value="1"/>
</dbReference>
<dbReference type="InterPro" id="IPR005632">
    <property type="entry name" value="Chaperone_Skp"/>
</dbReference>
<dbReference type="Proteomes" id="UP000286100">
    <property type="component" value="Unassembled WGS sequence"/>
</dbReference>
<dbReference type="Pfam" id="PF03938">
    <property type="entry name" value="OmpH"/>
    <property type="match status" value="1"/>
</dbReference>
<feature type="signal peptide" evidence="4">
    <location>
        <begin position="1"/>
        <end position="23"/>
    </location>
</feature>
<organism evidence="5 6">
    <name type="scientific">Sphingomonas cavernae</name>
    <dbReference type="NCBI Taxonomy" id="2320861"/>
    <lineage>
        <taxon>Bacteria</taxon>
        <taxon>Pseudomonadati</taxon>
        <taxon>Pseudomonadota</taxon>
        <taxon>Alphaproteobacteria</taxon>
        <taxon>Sphingomonadales</taxon>
        <taxon>Sphingomonadaceae</taxon>
        <taxon>Sphingomonas</taxon>
    </lineage>
</organism>
<dbReference type="RefSeq" id="WP_119762888.1">
    <property type="nucleotide sequence ID" value="NZ_QYUM01000003.1"/>
</dbReference>
<proteinExistence type="inferred from homology"/>
<feature type="compositionally biased region" description="Low complexity" evidence="3">
    <location>
        <begin position="184"/>
        <end position="199"/>
    </location>
</feature>
<dbReference type="PANTHER" id="PTHR35089">
    <property type="entry name" value="CHAPERONE PROTEIN SKP"/>
    <property type="match status" value="1"/>
</dbReference>
<dbReference type="PANTHER" id="PTHR35089:SF1">
    <property type="entry name" value="CHAPERONE PROTEIN SKP"/>
    <property type="match status" value="1"/>
</dbReference>
<dbReference type="AlphaFoldDB" id="A0A418WM87"/>
<evidence type="ECO:0000313" key="5">
    <source>
        <dbReference type="EMBL" id="RJF91105.1"/>
    </source>
</evidence>
<dbReference type="GO" id="GO:0051082">
    <property type="term" value="F:unfolded protein binding"/>
    <property type="evidence" value="ECO:0007669"/>
    <property type="project" value="InterPro"/>
</dbReference>
<dbReference type="SUPFAM" id="SSF111384">
    <property type="entry name" value="OmpH-like"/>
    <property type="match status" value="1"/>
</dbReference>
<protein>
    <submittedName>
        <fullName evidence="5">OmpH family outer membrane protein</fullName>
    </submittedName>
</protein>
<evidence type="ECO:0000256" key="4">
    <source>
        <dbReference type="SAM" id="SignalP"/>
    </source>
</evidence>
<dbReference type="EMBL" id="QYUM01000003">
    <property type="protein sequence ID" value="RJF91105.1"/>
    <property type="molecule type" value="Genomic_DNA"/>
</dbReference>
<dbReference type="InterPro" id="IPR024930">
    <property type="entry name" value="Skp_dom_sf"/>
</dbReference>
<reference evidence="5 6" key="1">
    <citation type="submission" date="2018-09" db="EMBL/GenBank/DDBJ databases">
        <authorList>
            <person name="Zhu H."/>
        </authorList>
    </citation>
    <scope>NUCLEOTIDE SEQUENCE [LARGE SCALE GENOMIC DNA]</scope>
    <source>
        <strain evidence="5 6">K2R01-6</strain>
    </source>
</reference>
<evidence type="ECO:0000313" key="6">
    <source>
        <dbReference type="Proteomes" id="UP000286100"/>
    </source>
</evidence>
<dbReference type="SMART" id="SM00935">
    <property type="entry name" value="OmpH"/>
    <property type="match status" value="1"/>
</dbReference>
<dbReference type="GO" id="GO:0050821">
    <property type="term" value="P:protein stabilization"/>
    <property type="evidence" value="ECO:0007669"/>
    <property type="project" value="TreeGrafter"/>
</dbReference>
<keyword evidence="2 4" id="KW-0732">Signal</keyword>
<dbReference type="GO" id="GO:0005829">
    <property type="term" value="C:cytosol"/>
    <property type="evidence" value="ECO:0007669"/>
    <property type="project" value="TreeGrafter"/>
</dbReference>
<gene>
    <name evidence="5" type="ORF">D3876_13275</name>
</gene>
<comment type="similarity">
    <text evidence="1">Belongs to the Skp family.</text>
</comment>
<comment type="caution">
    <text evidence="5">The sequence shown here is derived from an EMBL/GenBank/DDBJ whole genome shotgun (WGS) entry which is preliminary data.</text>
</comment>